<proteinExistence type="predicted"/>
<dbReference type="GO" id="GO:0006397">
    <property type="term" value="P:mRNA processing"/>
    <property type="evidence" value="ECO:0007669"/>
    <property type="project" value="InterPro"/>
</dbReference>
<organism evidence="3 4">
    <name type="scientific">Vanilla planifolia</name>
    <name type="common">Vanilla</name>
    <dbReference type="NCBI Taxonomy" id="51239"/>
    <lineage>
        <taxon>Eukaryota</taxon>
        <taxon>Viridiplantae</taxon>
        <taxon>Streptophyta</taxon>
        <taxon>Embryophyta</taxon>
        <taxon>Tracheophyta</taxon>
        <taxon>Spermatophyta</taxon>
        <taxon>Magnoliopsida</taxon>
        <taxon>Liliopsida</taxon>
        <taxon>Asparagales</taxon>
        <taxon>Orchidaceae</taxon>
        <taxon>Vanilloideae</taxon>
        <taxon>Vanilleae</taxon>
        <taxon>Vanilla</taxon>
    </lineage>
</organism>
<protein>
    <recommendedName>
        <fullName evidence="2">G patch domain-containing protein</fullName>
    </recommendedName>
</protein>
<accession>A0A835SFC8</accession>
<evidence type="ECO:0000256" key="1">
    <source>
        <dbReference type="SAM" id="MobiDB-lite"/>
    </source>
</evidence>
<comment type="caution">
    <text evidence="3">The sequence shown here is derived from an EMBL/GenBank/DDBJ whole genome shotgun (WGS) entry which is preliminary data.</text>
</comment>
<dbReference type="GO" id="GO:0005634">
    <property type="term" value="C:nucleus"/>
    <property type="evidence" value="ECO:0007669"/>
    <property type="project" value="TreeGrafter"/>
</dbReference>
<dbReference type="OrthoDB" id="20507at2759"/>
<reference evidence="3 4" key="1">
    <citation type="journal article" date="2020" name="Nat. Food">
        <title>A phased Vanilla planifolia genome enables genetic improvement of flavour and production.</title>
        <authorList>
            <person name="Hasing T."/>
            <person name="Tang H."/>
            <person name="Brym M."/>
            <person name="Khazi F."/>
            <person name="Huang T."/>
            <person name="Chambers A.H."/>
        </authorList>
    </citation>
    <scope>NUCLEOTIDE SEQUENCE [LARGE SCALE GENOMIC DNA]</scope>
    <source>
        <tissue evidence="3">Leaf</tissue>
    </source>
</reference>
<evidence type="ECO:0000313" key="4">
    <source>
        <dbReference type="Proteomes" id="UP000639772"/>
    </source>
</evidence>
<evidence type="ECO:0000313" key="3">
    <source>
        <dbReference type="EMBL" id="KAG0502713.1"/>
    </source>
</evidence>
<name>A0A835SFC8_VANPL</name>
<dbReference type="Proteomes" id="UP000639772">
    <property type="component" value="Chromosome 1"/>
</dbReference>
<evidence type="ECO:0000259" key="2">
    <source>
        <dbReference type="Pfam" id="PF07713"/>
    </source>
</evidence>
<dbReference type="PANTHER" id="PTHR13384">
    <property type="entry name" value="G PATCH DOMAIN-CONTAINING PROTEIN 1"/>
    <property type="match status" value="1"/>
</dbReference>
<dbReference type="Pfam" id="PF07713">
    <property type="entry name" value="DUF1604"/>
    <property type="match status" value="1"/>
</dbReference>
<dbReference type="EMBL" id="JADCNM010000001">
    <property type="protein sequence ID" value="KAG0502713.1"/>
    <property type="molecule type" value="Genomic_DNA"/>
</dbReference>
<feature type="domain" description="G patch" evidence="2">
    <location>
        <begin position="40"/>
        <end position="115"/>
    </location>
</feature>
<dbReference type="GO" id="GO:0003723">
    <property type="term" value="F:RNA binding"/>
    <property type="evidence" value="ECO:0007669"/>
    <property type="project" value="TreeGrafter"/>
</dbReference>
<dbReference type="InterPro" id="IPR011666">
    <property type="entry name" value="DUF1604"/>
</dbReference>
<sequence length="387" mass="43263">MGTEEEDEDFVFYGTPIEREEEISVRKRKTTADSGSLRSLPSWKQEVRDEEGRRRLHGAFTGGFSAGYYNTVGSKEGWTPQTFSSSRKNRAEVKKQSIYSFLDEEDIKDMGGQGLETSLKFDTFGFTAAEHARKLAEKEQKSRPSAIPGPVPDEILVPVTSSIGIKLLLKMGWRRGHSIKETQANSLNEKVAQTDIASSNAGEPTQMGDDTLFSSKTTPGYVINPKQDLYGLGFDPFKHAPEFRDRKASMARNDHLGSKRVNSMIGNLFGSNSGKYAPGFGIGALEELDVEDEDIYASGLELAGNEVQEDDISRIVVDGKLRLGNSQKGILHGFKVALKSDYSLERFDPPTFRLTIHLIISFHPRLRLWTSFWSQHHQKSLLQMMTT</sequence>
<gene>
    <name evidence="3" type="ORF">HPP92_002785</name>
</gene>
<feature type="region of interest" description="Disordered" evidence="1">
    <location>
        <begin position="24"/>
        <end position="45"/>
    </location>
</feature>
<dbReference type="PANTHER" id="PTHR13384:SF19">
    <property type="entry name" value="G PATCH DOMAIN-CONTAINING PROTEIN 1"/>
    <property type="match status" value="1"/>
</dbReference>
<dbReference type="AlphaFoldDB" id="A0A835SFC8"/>